<keyword evidence="2" id="KW-0808">Transferase</keyword>
<evidence type="ECO:0000313" key="2">
    <source>
        <dbReference type="EMBL" id="GAA3754028.1"/>
    </source>
</evidence>
<accession>A0ABP7G2P7</accession>
<reference evidence="3" key="1">
    <citation type="journal article" date="2019" name="Int. J. Syst. Evol. Microbiol.">
        <title>The Global Catalogue of Microorganisms (GCM) 10K type strain sequencing project: providing services to taxonomists for standard genome sequencing and annotation.</title>
        <authorList>
            <consortium name="The Broad Institute Genomics Platform"/>
            <consortium name="The Broad Institute Genome Sequencing Center for Infectious Disease"/>
            <person name="Wu L."/>
            <person name="Ma J."/>
        </authorList>
    </citation>
    <scope>NUCLEOTIDE SEQUENCE [LARGE SCALE GENOMIC DNA]</scope>
    <source>
        <strain evidence="3">JCM 17137</strain>
    </source>
</reference>
<evidence type="ECO:0000313" key="3">
    <source>
        <dbReference type="Proteomes" id="UP001500908"/>
    </source>
</evidence>
<sequence>MKSIPRTSGSTATSPPDIDMTRPSVARSYDAMMGGKDNFQVDRDLAEQVRDLVPEMPLVCKDNREFLIRVTRYFCRLGIEQFLDLGAGLPTMENTHQAAQRVTPNARVVYVDNDPIVLAHGRAMLEENAQTGVVVADIRAPETVFAAEPTQRLLRLDEPVGLLLISIIHHLDDTDEPHRLVRSYLDRLPSGSMMAISHFFNPGGAFAEQARRTEQVCLRGLGSGRFRSREEITALFEGTDLVEPGVGFLPHWWPDGPPPEHLRNDQHLLLCGVARKP</sequence>
<dbReference type="InterPro" id="IPR029063">
    <property type="entry name" value="SAM-dependent_MTases_sf"/>
</dbReference>
<feature type="region of interest" description="Disordered" evidence="1">
    <location>
        <begin position="1"/>
        <end position="23"/>
    </location>
</feature>
<name>A0ABP7G2P7_9ACTN</name>
<evidence type="ECO:0000256" key="1">
    <source>
        <dbReference type="SAM" id="MobiDB-lite"/>
    </source>
</evidence>
<dbReference type="SUPFAM" id="SSF53335">
    <property type="entry name" value="S-adenosyl-L-methionine-dependent methyltransferases"/>
    <property type="match status" value="1"/>
</dbReference>
<dbReference type="EMBL" id="BAABDD010000019">
    <property type="protein sequence ID" value="GAA3754028.1"/>
    <property type="molecule type" value="Genomic_DNA"/>
</dbReference>
<dbReference type="GO" id="GO:0032259">
    <property type="term" value="P:methylation"/>
    <property type="evidence" value="ECO:0007669"/>
    <property type="project" value="UniProtKB-KW"/>
</dbReference>
<dbReference type="GO" id="GO:0008168">
    <property type="term" value="F:methyltransferase activity"/>
    <property type="evidence" value="ECO:0007669"/>
    <property type="project" value="UniProtKB-KW"/>
</dbReference>
<dbReference type="Pfam" id="PF04672">
    <property type="entry name" value="Methyltransf_19"/>
    <property type="match status" value="1"/>
</dbReference>
<dbReference type="PIRSF" id="PIRSF017393">
    <property type="entry name" value="MTase_SAV2177"/>
    <property type="match status" value="1"/>
</dbReference>
<gene>
    <name evidence="2" type="ORF">GCM10022402_35870</name>
</gene>
<dbReference type="RefSeq" id="WP_344973408.1">
    <property type="nucleotide sequence ID" value="NZ_BAABDD010000019.1"/>
</dbReference>
<organism evidence="2 3">
    <name type="scientific">Salinactinospora qingdaonensis</name>
    <dbReference type="NCBI Taxonomy" id="702744"/>
    <lineage>
        <taxon>Bacteria</taxon>
        <taxon>Bacillati</taxon>
        <taxon>Actinomycetota</taxon>
        <taxon>Actinomycetes</taxon>
        <taxon>Streptosporangiales</taxon>
        <taxon>Nocardiopsidaceae</taxon>
        <taxon>Salinactinospora</taxon>
    </lineage>
</organism>
<proteinExistence type="predicted"/>
<keyword evidence="3" id="KW-1185">Reference proteome</keyword>
<protein>
    <submittedName>
        <fullName evidence="2">SAM-dependent methyltransferase</fullName>
    </submittedName>
</protein>
<keyword evidence="2" id="KW-0489">Methyltransferase</keyword>
<dbReference type="InterPro" id="IPR006764">
    <property type="entry name" value="SAM_dep_MeTrfase_SAV2177_type"/>
</dbReference>
<comment type="caution">
    <text evidence="2">The sequence shown here is derived from an EMBL/GenBank/DDBJ whole genome shotgun (WGS) entry which is preliminary data.</text>
</comment>
<feature type="compositionally biased region" description="Polar residues" evidence="1">
    <location>
        <begin position="1"/>
        <end position="14"/>
    </location>
</feature>
<dbReference type="Proteomes" id="UP001500908">
    <property type="component" value="Unassembled WGS sequence"/>
</dbReference>
<dbReference type="Gene3D" id="3.40.50.150">
    <property type="entry name" value="Vaccinia Virus protein VP39"/>
    <property type="match status" value="1"/>
</dbReference>